<evidence type="ECO:0000313" key="2">
    <source>
        <dbReference type="EMBL" id="KAF9692174.1"/>
    </source>
</evidence>
<dbReference type="EMBL" id="RZGK01000019">
    <property type="protein sequence ID" value="KAF9692174.1"/>
    <property type="molecule type" value="Genomic_DNA"/>
</dbReference>
<evidence type="ECO:0000313" key="3">
    <source>
        <dbReference type="Proteomes" id="UP000651452"/>
    </source>
</evidence>
<evidence type="ECO:0000256" key="1">
    <source>
        <dbReference type="SAM" id="MobiDB-lite"/>
    </source>
</evidence>
<feature type="compositionally biased region" description="Basic residues" evidence="1">
    <location>
        <begin position="1"/>
        <end position="10"/>
    </location>
</feature>
<gene>
    <name evidence="2" type="ORF">EKO04_009855</name>
</gene>
<keyword evidence="3" id="KW-1185">Reference proteome</keyword>
<sequence length="226" mass="25975">MPTRPTRRERRRADRRNANKAPSPIPLIPLPPRDATLAEVRRASLTIFTTAVPVVRTVLRLILIQTSFTHGQVVGMEMWKEALEMVRPRPCAPNYAKHEHQIRCFETIVQLHDAHLRDLETLMLDYARQVVMWGLECSKAEQEWDLGFIARRRLELAQLNRTTSKLAEAFEEKLQGSLGDEDLFHSEKGRVYVIGALERFRSNFAHGVVVADEETMVELEVGRLVI</sequence>
<feature type="region of interest" description="Disordered" evidence="1">
    <location>
        <begin position="1"/>
        <end position="28"/>
    </location>
</feature>
<reference evidence="2" key="1">
    <citation type="submission" date="2018-12" db="EMBL/GenBank/DDBJ databases">
        <authorList>
            <person name="Syme R.A."/>
            <person name="Farfan-Caceres L."/>
            <person name="Lichtenzveig J."/>
        </authorList>
    </citation>
    <scope>NUCLEOTIDE SEQUENCE</scope>
    <source>
        <strain evidence="2">Al4</strain>
    </source>
</reference>
<comment type="caution">
    <text evidence="2">The sequence shown here is derived from an EMBL/GenBank/DDBJ whole genome shotgun (WGS) entry which is preliminary data.</text>
</comment>
<accession>A0A8H7IW47</accession>
<dbReference type="AlphaFoldDB" id="A0A8H7IW47"/>
<reference evidence="2" key="2">
    <citation type="submission" date="2020-09" db="EMBL/GenBank/DDBJ databases">
        <title>Reference genome assembly for Australian Ascochyta lentis isolate Al4.</title>
        <authorList>
            <person name="Lee R.C."/>
            <person name="Farfan-Caceres L.M."/>
            <person name="Debler J.W."/>
            <person name="Williams A.H."/>
            <person name="Henares B.M."/>
        </authorList>
    </citation>
    <scope>NUCLEOTIDE SEQUENCE</scope>
    <source>
        <strain evidence="2">Al4</strain>
    </source>
</reference>
<organism evidence="2 3">
    <name type="scientific">Ascochyta lentis</name>
    <dbReference type="NCBI Taxonomy" id="205686"/>
    <lineage>
        <taxon>Eukaryota</taxon>
        <taxon>Fungi</taxon>
        <taxon>Dikarya</taxon>
        <taxon>Ascomycota</taxon>
        <taxon>Pezizomycotina</taxon>
        <taxon>Dothideomycetes</taxon>
        <taxon>Pleosporomycetidae</taxon>
        <taxon>Pleosporales</taxon>
        <taxon>Pleosporineae</taxon>
        <taxon>Didymellaceae</taxon>
        <taxon>Ascochyta</taxon>
    </lineage>
</organism>
<dbReference type="OrthoDB" id="3782884at2759"/>
<name>A0A8H7IW47_9PLEO</name>
<dbReference type="Proteomes" id="UP000651452">
    <property type="component" value="Unassembled WGS sequence"/>
</dbReference>
<proteinExistence type="predicted"/>
<protein>
    <submittedName>
        <fullName evidence="2">Uncharacterized protein</fullName>
    </submittedName>
</protein>